<comment type="caution">
    <text evidence="2">The sequence shown here is derived from an EMBL/GenBank/DDBJ whole genome shotgun (WGS) entry which is preliminary data.</text>
</comment>
<dbReference type="EMBL" id="JAEAOA010001621">
    <property type="protein sequence ID" value="KAK3582972.1"/>
    <property type="molecule type" value="Genomic_DNA"/>
</dbReference>
<keyword evidence="1" id="KW-0732">Signal</keyword>
<name>A0AAE0S0D1_9BIVA</name>
<accession>A0AAE0S0D1</accession>
<keyword evidence="3" id="KW-1185">Reference proteome</keyword>
<feature type="signal peptide" evidence="1">
    <location>
        <begin position="1"/>
        <end position="23"/>
    </location>
</feature>
<organism evidence="2 3">
    <name type="scientific">Potamilus streckersoni</name>
    <dbReference type="NCBI Taxonomy" id="2493646"/>
    <lineage>
        <taxon>Eukaryota</taxon>
        <taxon>Metazoa</taxon>
        <taxon>Spiralia</taxon>
        <taxon>Lophotrochozoa</taxon>
        <taxon>Mollusca</taxon>
        <taxon>Bivalvia</taxon>
        <taxon>Autobranchia</taxon>
        <taxon>Heteroconchia</taxon>
        <taxon>Palaeoheterodonta</taxon>
        <taxon>Unionida</taxon>
        <taxon>Unionoidea</taxon>
        <taxon>Unionidae</taxon>
        <taxon>Ambleminae</taxon>
        <taxon>Lampsilini</taxon>
        <taxon>Potamilus</taxon>
    </lineage>
</organism>
<feature type="chain" id="PRO_5042125898" evidence="1">
    <location>
        <begin position="24"/>
        <end position="1606"/>
    </location>
</feature>
<proteinExistence type="predicted"/>
<reference evidence="2" key="3">
    <citation type="submission" date="2023-05" db="EMBL/GenBank/DDBJ databases">
        <authorList>
            <person name="Smith C.H."/>
        </authorList>
    </citation>
    <scope>NUCLEOTIDE SEQUENCE</scope>
    <source>
        <strain evidence="2">CHS0354</strain>
        <tissue evidence="2">Mantle</tissue>
    </source>
</reference>
<evidence type="ECO:0000313" key="2">
    <source>
        <dbReference type="EMBL" id="KAK3582972.1"/>
    </source>
</evidence>
<gene>
    <name evidence="2" type="ORF">CHS0354_027094</name>
</gene>
<sequence>MESVTGLIWIICVCVSAPVVVLSELLPVIRESEAYTLTYISRRDLEEDEWTETQNVLITPGIPTQYDSTVSHEAIYHVISNALLSPSFSSLNPYTISNVEYYNSILETYSNHDTNKWKSDNNEIFDEILAKISRYNETQLLNYSTPLEPGQFGTVSGIYIDIQRIPLRWIERNDIQDTHSNNSIDLTISNHYQRTSTGNVHFDGIPDAKSLNSQLTSGLPHVTVMTSFPTERSFSRTLTSTYVDTLGQSQSLYTRMASSSSFLQSQEPMKTDLPTLTPYHVIMMTGRTSLTYSSTGVMKSYRWVFPEEVTNRLSSQDQYYEIFVTNGQSQETRTPNLFTGLSQPETSFSMASITGSSTFIQLQENTPILPPVPPKTMTVGTHIVSYLLDTTILSLPSSGQYKLMEDAVNLRPSKGTFSIFLFTEQWLSEIKSSMTSMASSSKSSAHQANIPISSQPPPEIMTAGTNRSELSDHTIKTRLSLFEQYQFIENTATLESPQKTLSNSLLNGLSWPDVEDSMSNIRSSATPSQYQSNTAMLQPLLQESEKYGTHEFWHSLATIIPSSFEQYQPAENRPTYWPSQEKVPTILLTGLSQSNIESNTFSIISLVSPAQFQSNTARLPPSPPDRVGSHRLGLSLEPLKINLFSFGQHEFADNTPTLRSFQETSSPRLFTPFSQPEIQSIITRITSSFVLAPIQANTPILPTPPIETTTIDTHRFESYVTTIANSLFPFEQYIFTENKTTVRSSQEIFSSRLFTGLWQQEIQSSMTSIINSASTAQFQSNITIFSPATQEAMTTDTHRFRNSLVTIITKSSSFGQNQLIKTTSSLRSSQETMPTSLISEPEIQSGMTSVITSSTPTSLQINMSILSSPSPEIKITGEQRFWPTMETILNSSFVFQQYRSIENITTKRFTLDVLSANLFTVVPQPVWSSFIQYHFIENKTILRSSKKTFSTNLFHVQSQPESQRNMTIITSSSMPALYQNNTPLTTTTAGIDRLALSLLTISSPSFGQYQPVENTPNIERSQGTLSVSFFTVILEPRFQSRMTGITSVHILDQSSTETSILPSQPPETMSAGTHSLGLSLQTLKTSMSSQDILSIILFTGQSQPETQGIFTSIASLSMSMQVNTSILPSSPPAIKTAVTNMIRSSLETIIPSSFSFGQYEFIETSPALRPAQESLSTNLFTGPSHPEYESIIASITRLSMSAQFHVKTPLFLPPSFEIMIAGTQIFGNALKSLILSSSSLEQYQSIQNKPTLQYSQETLSTNVLAVLSQPWIQTSMTNITSSSTPAPFKVNTPILPLPSSEKMINMLWPSVDIIITSSFAVQQYGFVANTTTVRSSEKILSVSFFTGLTQREIQSNMPNIASLYTHTQLQEKSARLSPSPPETNPTDTYKFRHSLMTIITNSSSFAQYQFTENTIRLSQKTLSTNLFNGLWQPEIQSSMANITSLSTPAPIQVNKPIFMPPPLETMIAGTRRLDLSLKTMITSPFSLGKYQFKENTRTLMPYQGTLSTYLQSETMLMSMEFISNVSVANTTRLSTSDSYSNTIQQYYFIYPSIGSITTSHIDTVVNVSHSSASSLSSRLNLLPSLPIKESKAIEDTTDRSSASKQK</sequence>
<evidence type="ECO:0000313" key="3">
    <source>
        <dbReference type="Proteomes" id="UP001195483"/>
    </source>
</evidence>
<reference evidence="2" key="1">
    <citation type="journal article" date="2021" name="Genome Biol. Evol.">
        <title>A High-Quality Reference Genome for a Parasitic Bivalve with Doubly Uniparental Inheritance (Bivalvia: Unionida).</title>
        <authorList>
            <person name="Smith C.H."/>
        </authorList>
    </citation>
    <scope>NUCLEOTIDE SEQUENCE</scope>
    <source>
        <strain evidence="2">CHS0354</strain>
    </source>
</reference>
<reference evidence="2" key="2">
    <citation type="journal article" date="2021" name="Genome Biol. Evol.">
        <title>Developing a high-quality reference genome for a parasitic bivalve with doubly uniparental inheritance (Bivalvia: Unionida).</title>
        <authorList>
            <person name="Smith C.H."/>
        </authorList>
    </citation>
    <scope>NUCLEOTIDE SEQUENCE</scope>
    <source>
        <strain evidence="2">CHS0354</strain>
        <tissue evidence="2">Mantle</tissue>
    </source>
</reference>
<dbReference type="Proteomes" id="UP001195483">
    <property type="component" value="Unassembled WGS sequence"/>
</dbReference>
<protein>
    <submittedName>
        <fullName evidence="2">Uncharacterized protein</fullName>
    </submittedName>
</protein>
<evidence type="ECO:0000256" key="1">
    <source>
        <dbReference type="SAM" id="SignalP"/>
    </source>
</evidence>